<dbReference type="InterPro" id="IPR050832">
    <property type="entry name" value="Bact_Acetyltransf"/>
</dbReference>
<dbReference type="InterPro" id="IPR016181">
    <property type="entry name" value="Acyl_CoA_acyltransferase"/>
</dbReference>
<evidence type="ECO:0000259" key="3">
    <source>
        <dbReference type="PROSITE" id="PS51186"/>
    </source>
</evidence>
<dbReference type="EMBL" id="CP035495">
    <property type="protein sequence ID" value="QAY62346.1"/>
    <property type="molecule type" value="Genomic_DNA"/>
</dbReference>
<keyword evidence="1 4" id="KW-0808">Transferase</keyword>
<evidence type="ECO:0000256" key="2">
    <source>
        <dbReference type="ARBA" id="ARBA00023315"/>
    </source>
</evidence>
<dbReference type="PROSITE" id="PS51186">
    <property type="entry name" value="GNAT"/>
    <property type="match status" value="1"/>
</dbReference>
<dbReference type="Gene3D" id="3.40.630.30">
    <property type="match status" value="1"/>
</dbReference>
<dbReference type="GO" id="GO:0016747">
    <property type="term" value="F:acyltransferase activity, transferring groups other than amino-acyl groups"/>
    <property type="evidence" value="ECO:0007669"/>
    <property type="project" value="InterPro"/>
</dbReference>
<reference evidence="4 5" key="1">
    <citation type="submission" date="2019-01" db="EMBL/GenBank/DDBJ databases">
        <title>Genome sequencing of strain 2JSPR-7.</title>
        <authorList>
            <person name="Heo J."/>
            <person name="Kim S.-J."/>
            <person name="Kim J.-S."/>
            <person name="Hong S.-B."/>
            <person name="Kwon S.-W."/>
        </authorList>
    </citation>
    <scope>NUCLEOTIDE SEQUENCE [LARGE SCALE GENOMIC DNA]</scope>
    <source>
        <strain evidence="4 5">2JSPR-7</strain>
    </source>
</reference>
<dbReference type="Proteomes" id="UP000291758">
    <property type="component" value="Chromosome"/>
</dbReference>
<dbReference type="PANTHER" id="PTHR43877">
    <property type="entry name" value="AMINOALKYLPHOSPHONATE N-ACETYLTRANSFERASE-RELATED-RELATED"/>
    <property type="match status" value="1"/>
</dbReference>
<dbReference type="AlphaFoldDB" id="A0A4P6EJU7"/>
<dbReference type="InterPro" id="IPR000182">
    <property type="entry name" value="GNAT_dom"/>
</dbReference>
<dbReference type="CDD" id="cd04301">
    <property type="entry name" value="NAT_SF"/>
    <property type="match status" value="1"/>
</dbReference>
<dbReference type="SUPFAM" id="SSF55729">
    <property type="entry name" value="Acyl-CoA N-acyltransferases (Nat)"/>
    <property type="match status" value="1"/>
</dbReference>
<dbReference type="KEGG" id="xyl:ET495_02670"/>
<accession>A0A4P6EJU7</accession>
<keyword evidence="2" id="KW-0012">Acyltransferase</keyword>
<dbReference type="OrthoDB" id="9796171at2"/>
<keyword evidence="5" id="KW-1185">Reference proteome</keyword>
<evidence type="ECO:0000313" key="4">
    <source>
        <dbReference type="EMBL" id="QAY62346.1"/>
    </source>
</evidence>
<gene>
    <name evidence="4" type="ORF">ET495_02670</name>
</gene>
<feature type="domain" description="N-acetyltransferase" evidence="3">
    <location>
        <begin position="23"/>
        <end position="172"/>
    </location>
</feature>
<proteinExistence type="predicted"/>
<dbReference type="Pfam" id="PF00583">
    <property type="entry name" value="Acetyltransf_1"/>
    <property type="match status" value="1"/>
</dbReference>
<name>A0A4P6EJU7_9MICO</name>
<protein>
    <submittedName>
        <fullName evidence="4">GNAT family N-acetyltransferase</fullName>
    </submittedName>
</protein>
<sequence length="173" mass="18528">MRTRTTSRTHSSRSGAPTVADVEIERVATPAQLDEAFAVRLDVFVDEQRVPRELELDDLDHAPTTTHVLARHPGGVAVGTARLLVDARHPDVVHIGRVAVRAQARGTGAGRALMGALEEIALAEHGARGSVTVQLSAQVQAIGFYERLGYQVSGPVYLDAGIDHRDAEKVLTA</sequence>
<organism evidence="4 5">
    <name type="scientific">Xylanimonas allomyrinae</name>
    <dbReference type="NCBI Taxonomy" id="2509459"/>
    <lineage>
        <taxon>Bacteria</taxon>
        <taxon>Bacillati</taxon>
        <taxon>Actinomycetota</taxon>
        <taxon>Actinomycetes</taxon>
        <taxon>Micrococcales</taxon>
        <taxon>Promicromonosporaceae</taxon>
        <taxon>Xylanimonas</taxon>
    </lineage>
</organism>
<evidence type="ECO:0000313" key="5">
    <source>
        <dbReference type="Proteomes" id="UP000291758"/>
    </source>
</evidence>
<evidence type="ECO:0000256" key="1">
    <source>
        <dbReference type="ARBA" id="ARBA00022679"/>
    </source>
</evidence>